<name>A0A3R7XWW3_9STRA</name>
<evidence type="ECO:0000313" key="2">
    <source>
        <dbReference type="Proteomes" id="UP000286097"/>
    </source>
</evidence>
<dbReference type="EMBL" id="QKXF01000146">
    <property type="protein sequence ID" value="RQM15687.1"/>
    <property type="molecule type" value="Genomic_DNA"/>
</dbReference>
<dbReference type="VEuPathDB" id="FungiDB:DD237_004060"/>
<reference evidence="1 2" key="1">
    <citation type="submission" date="2018-06" db="EMBL/GenBank/DDBJ databases">
        <title>Comparative genomics of downy mildews reveals potential adaptations to biotrophy.</title>
        <authorList>
            <person name="Fletcher K."/>
            <person name="Klosterman S.J."/>
            <person name="Derevnina L."/>
            <person name="Martin F."/>
            <person name="Koike S."/>
            <person name="Reyes Chin-Wo S."/>
            <person name="Mou B."/>
            <person name="Michelmore R."/>
        </authorList>
    </citation>
    <scope>NUCLEOTIDE SEQUENCE [LARGE SCALE GENOMIC DNA]</scope>
    <source>
        <strain evidence="1 2">R13</strain>
    </source>
</reference>
<comment type="caution">
    <text evidence="1">The sequence shown here is derived from an EMBL/GenBank/DDBJ whole genome shotgun (WGS) entry which is preliminary data.</text>
</comment>
<evidence type="ECO:0000313" key="1">
    <source>
        <dbReference type="EMBL" id="RQM15687.1"/>
    </source>
</evidence>
<dbReference type="AlphaFoldDB" id="A0A3R7XWW3"/>
<protein>
    <submittedName>
        <fullName evidence="1">Uncharacterized protein</fullName>
    </submittedName>
</protein>
<accession>A0A3R7XWW3</accession>
<proteinExistence type="predicted"/>
<organism evidence="1 2">
    <name type="scientific">Peronospora effusa</name>
    <dbReference type="NCBI Taxonomy" id="542832"/>
    <lineage>
        <taxon>Eukaryota</taxon>
        <taxon>Sar</taxon>
        <taxon>Stramenopiles</taxon>
        <taxon>Oomycota</taxon>
        <taxon>Peronosporomycetes</taxon>
        <taxon>Peronosporales</taxon>
        <taxon>Peronosporaceae</taxon>
        <taxon>Peronospora</taxon>
    </lineage>
</organism>
<gene>
    <name evidence="1" type="ORF">DD237_004060</name>
</gene>
<sequence>MAGLKETTREVRLVIEPIQRLVDAANKLIAKRKERLKGKRTAYYLFCVWRQTGQYDSYNKREPRSDLLATKLRMVFPDIARYTGEAFCVMKLCCSSLREHVIFFVRNGR</sequence>
<dbReference type="Proteomes" id="UP000286097">
    <property type="component" value="Unassembled WGS sequence"/>
</dbReference>